<evidence type="ECO:0000313" key="3">
    <source>
        <dbReference type="Proteomes" id="UP000625316"/>
    </source>
</evidence>
<evidence type="ECO:0000313" key="2">
    <source>
        <dbReference type="EMBL" id="MBE9030348.1"/>
    </source>
</evidence>
<accession>A0A928Z4I1</accession>
<protein>
    <submittedName>
        <fullName evidence="2">Uncharacterized protein</fullName>
    </submittedName>
</protein>
<proteinExistence type="predicted"/>
<sequence length="66" mass="7200">MNCNQGETQSGSSWQIVGMDETDVLCMFLGKRWKMRSASRPFDASSSLPVETPAVSMGQTDPEQAS</sequence>
<keyword evidence="3" id="KW-1185">Reference proteome</keyword>
<name>A0A928Z4I1_9CYAN</name>
<dbReference type="Proteomes" id="UP000625316">
    <property type="component" value="Unassembled WGS sequence"/>
</dbReference>
<comment type="caution">
    <text evidence="2">The sequence shown here is derived from an EMBL/GenBank/DDBJ whole genome shotgun (WGS) entry which is preliminary data.</text>
</comment>
<feature type="compositionally biased region" description="Polar residues" evidence="1">
    <location>
        <begin position="57"/>
        <end position="66"/>
    </location>
</feature>
<evidence type="ECO:0000256" key="1">
    <source>
        <dbReference type="SAM" id="MobiDB-lite"/>
    </source>
</evidence>
<feature type="region of interest" description="Disordered" evidence="1">
    <location>
        <begin position="38"/>
        <end position="66"/>
    </location>
</feature>
<gene>
    <name evidence="2" type="ORF">IQ266_11460</name>
</gene>
<organism evidence="2 3">
    <name type="scientific">Romeriopsis navalis LEGE 11480</name>
    <dbReference type="NCBI Taxonomy" id="2777977"/>
    <lineage>
        <taxon>Bacteria</taxon>
        <taxon>Bacillati</taxon>
        <taxon>Cyanobacteriota</taxon>
        <taxon>Cyanophyceae</taxon>
        <taxon>Leptolyngbyales</taxon>
        <taxon>Leptolyngbyaceae</taxon>
        <taxon>Romeriopsis</taxon>
        <taxon>Romeriopsis navalis</taxon>
    </lineage>
</organism>
<dbReference type="EMBL" id="JADEXQ010000034">
    <property type="protein sequence ID" value="MBE9030348.1"/>
    <property type="molecule type" value="Genomic_DNA"/>
</dbReference>
<dbReference type="AlphaFoldDB" id="A0A928Z4I1"/>
<dbReference type="RefSeq" id="WP_264325173.1">
    <property type="nucleotide sequence ID" value="NZ_JADEXQ010000034.1"/>
</dbReference>
<reference evidence="2" key="1">
    <citation type="submission" date="2020-10" db="EMBL/GenBank/DDBJ databases">
        <authorList>
            <person name="Castelo-Branco R."/>
            <person name="Eusebio N."/>
            <person name="Adriana R."/>
            <person name="Vieira A."/>
            <person name="Brugerolle De Fraissinette N."/>
            <person name="Rezende De Castro R."/>
            <person name="Schneider M.P."/>
            <person name="Vasconcelos V."/>
            <person name="Leao P.N."/>
        </authorList>
    </citation>
    <scope>NUCLEOTIDE SEQUENCE</scope>
    <source>
        <strain evidence="2">LEGE 11480</strain>
    </source>
</reference>